<feature type="non-terminal residue" evidence="2">
    <location>
        <position position="1"/>
    </location>
</feature>
<comment type="caution">
    <text evidence="2">The sequence shown here is derived from an EMBL/GenBank/DDBJ whole genome shotgun (WGS) entry which is preliminary data.</text>
</comment>
<dbReference type="EMBL" id="CAJVPI010007008">
    <property type="protein sequence ID" value="CAG8681241.1"/>
    <property type="molecule type" value="Genomic_DNA"/>
</dbReference>
<dbReference type="Pfam" id="PF09820">
    <property type="entry name" value="AAA-ATPase_like"/>
    <property type="match status" value="1"/>
</dbReference>
<dbReference type="AlphaFoldDB" id="A0A9N9HHI8"/>
<proteinExistence type="predicted"/>
<reference evidence="2" key="1">
    <citation type="submission" date="2021-06" db="EMBL/GenBank/DDBJ databases">
        <authorList>
            <person name="Kallberg Y."/>
            <person name="Tangrot J."/>
            <person name="Rosling A."/>
        </authorList>
    </citation>
    <scope>NUCLEOTIDE SEQUENCE</scope>
    <source>
        <strain evidence="2">BR232B</strain>
    </source>
</reference>
<dbReference type="PANTHER" id="PTHR34825:SF1">
    <property type="entry name" value="AAA-ATPASE-LIKE DOMAIN-CONTAINING PROTEIN"/>
    <property type="match status" value="1"/>
</dbReference>
<accession>A0A9N9HHI8</accession>
<feature type="non-terminal residue" evidence="2">
    <location>
        <position position="116"/>
    </location>
</feature>
<dbReference type="OrthoDB" id="5584915at2759"/>
<dbReference type="InterPro" id="IPR018631">
    <property type="entry name" value="AAA-ATPase-like_dom"/>
</dbReference>
<protein>
    <submittedName>
        <fullName evidence="2">8940_t:CDS:1</fullName>
    </submittedName>
</protein>
<evidence type="ECO:0000313" key="3">
    <source>
        <dbReference type="Proteomes" id="UP000789739"/>
    </source>
</evidence>
<dbReference type="PANTHER" id="PTHR34825">
    <property type="entry name" value="CONSERVED PROTEIN, WITH A WEAK D-GALACTARATE DEHYDRATASE/ALTRONATE HYDROLASE DOMAIN"/>
    <property type="match status" value="1"/>
</dbReference>
<feature type="domain" description="AAA-ATPase-like" evidence="1">
    <location>
        <begin position="22"/>
        <end position="98"/>
    </location>
</feature>
<organism evidence="2 3">
    <name type="scientific">Paraglomus brasilianum</name>
    <dbReference type="NCBI Taxonomy" id="144538"/>
    <lineage>
        <taxon>Eukaryota</taxon>
        <taxon>Fungi</taxon>
        <taxon>Fungi incertae sedis</taxon>
        <taxon>Mucoromycota</taxon>
        <taxon>Glomeromycotina</taxon>
        <taxon>Glomeromycetes</taxon>
        <taxon>Paraglomerales</taxon>
        <taxon>Paraglomeraceae</taxon>
        <taxon>Paraglomus</taxon>
    </lineage>
</organism>
<evidence type="ECO:0000259" key="1">
    <source>
        <dbReference type="Pfam" id="PF09820"/>
    </source>
</evidence>
<evidence type="ECO:0000313" key="2">
    <source>
        <dbReference type="EMBL" id="CAG8681241.1"/>
    </source>
</evidence>
<dbReference type="Proteomes" id="UP000789739">
    <property type="component" value="Unassembled WGS sequence"/>
</dbReference>
<gene>
    <name evidence="2" type="ORF">PBRASI_LOCUS11819</name>
</gene>
<keyword evidence="3" id="KW-1185">Reference proteome</keyword>
<sequence length="116" mass="13442">LDQFDKQCFDQILSGIPRHEILLDSLGSLSRYLSDFHGRKCIILIDEYDQPIAVAYRNGFYDDAQKFFRTVFEVLLKDNDDKIKKALLVGVSHFAQSGFLSGLNNLMIYPMYHKTF</sequence>
<name>A0A9N9HHI8_9GLOM</name>